<organism evidence="3 4">
    <name type="scientific">Coniella lustricola</name>
    <dbReference type="NCBI Taxonomy" id="2025994"/>
    <lineage>
        <taxon>Eukaryota</taxon>
        <taxon>Fungi</taxon>
        <taxon>Dikarya</taxon>
        <taxon>Ascomycota</taxon>
        <taxon>Pezizomycotina</taxon>
        <taxon>Sordariomycetes</taxon>
        <taxon>Sordariomycetidae</taxon>
        <taxon>Diaporthales</taxon>
        <taxon>Schizoparmaceae</taxon>
        <taxon>Coniella</taxon>
    </lineage>
</organism>
<feature type="compositionally biased region" description="Acidic residues" evidence="1">
    <location>
        <begin position="554"/>
        <end position="566"/>
    </location>
</feature>
<evidence type="ECO:0000259" key="2">
    <source>
        <dbReference type="Pfam" id="PF09994"/>
    </source>
</evidence>
<dbReference type="OrthoDB" id="3057168at2759"/>
<protein>
    <recommendedName>
        <fullName evidence="2">T6SS Phospholipase effector Tle1-like catalytic domain-containing protein</fullName>
    </recommendedName>
</protein>
<accession>A0A2T2ZZ65</accession>
<feature type="region of interest" description="Disordered" evidence="1">
    <location>
        <begin position="405"/>
        <end position="424"/>
    </location>
</feature>
<dbReference type="InterPro" id="IPR018712">
    <property type="entry name" value="Tle1-like_cat"/>
</dbReference>
<reference evidence="3 4" key="1">
    <citation type="journal article" date="2018" name="Mycol. Prog.">
        <title>Coniella lustricola, a new species from submerged detritus.</title>
        <authorList>
            <person name="Raudabaugh D.B."/>
            <person name="Iturriaga T."/>
            <person name="Carver A."/>
            <person name="Mondo S."/>
            <person name="Pangilinan J."/>
            <person name="Lipzen A."/>
            <person name="He G."/>
            <person name="Amirebrahimi M."/>
            <person name="Grigoriev I.V."/>
            <person name="Miller A.N."/>
        </authorList>
    </citation>
    <scope>NUCLEOTIDE SEQUENCE [LARGE SCALE GENOMIC DNA]</scope>
    <source>
        <strain evidence="3 4">B22-T-1</strain>
    </source>
</reference>
<dbReference type="PANTHER" id="PTHR33840">
    <property type="match status" value="1"/>
</dbReference>
<name>A0A2T2ZZ65_9PEZI</name>
<dbReference type="EMBL" id="KZ678548">
    <property type="protein sequence ID" value="PSR80000.1"/>
    <property type="molecule type" value="Genomic_DNA"/>
</dbReference>
<dbReference type="InterPro" id="IPR029058">
    <property type="entry name" value="AB_hydrolase_fold"/>
</dbReference>
<dbReference type="Proteomes" id="UP000241462">
    <property type="component" value="Unassembled WGS sequence"/>
</dbReference>
<sequence>MASPSSKRLIVCCDGSWMNALGKQGVSSPPSNVWRICRLFKNVCDDGTNQIVYYHAGVGSSGSKLDSITGGDFGVGLDMDICQLYTFISINYVDGDAIILVGFSRGAFTVRAVADMIASLGLMTHSGLDRFYDIFTDYQLMGSKERKVDDFLCKDVLQPYAGQEGTDKILWEEERKRVYREFLKDNGYTRDRHQDGVTKIKIKAVAVWDTVGDLGIPPVPMLGVRGSVAQWRFTNSNVAREVENAFHALALDEPRAAFRPTLWERIHDHETNLKQVWFPGTHANVGGGYYDQQMADITLAWMCDQLASVSVEFNLSAMRALFEASRAWSAAHPFPWVPCPTHSAVPTSSSSSSSSSHFHISLPPIFHHFSSEKQTGTCSCESSSSAPLPLPWANSDIFPTALLANTPRDTKDTPLSPSPSSSVLNLTASSVTTTTTTTTAAATATARPYALGQLRAPTSTLQHALGTITRHPASFHRIDEATNVPIPSEPLRNTGEAVHASVRVRLACGGLGLDDAGVWKCPGLSTAAGGDGGGGDDGREIEDGNGGWRLVRSDDDDGDGDEEEEGEKSWGCQHTWRWEKAQGEPDTVRILPEEPLHGVCEKMLLEVSKGEAVDVWAYADEHALKVLATE</sequence>
<dbReference type="STRING" id="2025994.A0A2T2ZZ65"/>
<keyword evidence="4" id="KW-1185">Reference proteome</keyword>
<evidence type="ECO:0000313" key="3">
    <source>
        <dbReference type="EMBL" id="PSR80000.1"/>
    </source>
</evidence>
<proteinExistence type="predicted"/>
<evidence type="ECO:0000256" key="1">
    <source>
        <dbReference type="SAM" id="MobiDB-lite"/>
    </source>
</evidence>
<evidence type="ECO:0000313" key="4">
    <source>
        <dbReference type="Proteomes" id="UP000241462"/>
    </source>
</evidence>
<dbReference type="PANTHER" id="PTHR33840:SF1">
    <property type="entry name" value="TLE1 PHOSPHOLIPASE DOMAIN-CONTAINING PROTEIN"/>
    <property type="match status" value="1"/>
</dbReference>
<dbReference type="AlphaFoldDB" id="A0A2T2ZZ65"/>
<dbReference type="SUPFAM" id="SSF53474">
    <property type="entry name" value="alpha/beta-Hydrolases"/>
    <property type="match status" value="1"/>
</dbReference>
<dbReference type="InParanoid" id="A0A2T2ZZ65"/>
<feature type="region of interest" description="Disordered" evidence="1">
    <location>
        <begin position="527"/>
        <end position="572"/>
    </location>
</feature>
<dbReference type="Pfam" id="PF09994">
    <property type="entry name" value="T6SS_Tle1-like_cat"/>
    <property type="match status" value="1"/>
</dbReference>
<gene>
    <name evidence="3" type="ORF">BD289DRAFT_79241</name>
</gene>
<feature type="domain" description="T6SS Phospholipase effector Tle1-like catalytic" evidence="2">
    <location>
        <begin position="7"/>
        <end position="305"/>
    </location>
</feature>